<name>Q26939_TRYCR</name>
<evidence type="ECO:0000313" key="1">
    <source>
        <dbReference type="EMBL" id="CAA90713.1"/>
    </source>
</evidence>
<reference evidence="1" key="2">
    <citation type="submission" date="1995-08" db="EMBL/GenBank/DDBJ databases">
        <authorList>
            <person name="Gonzalez A."/>
        </authorList>
    </citation>
    <scope>NUCLEOTIDE SEQUENCE</scope>
    <source>
        <strain evidence="1">Berkeley</strain>
    </source>
</reference>
<dbReference type="AlphaFoldDB" id="Q26939"/>
<reference evidence="1" key="1">
    <citation type="thesis" date="1993" institute="Instituto de Parasitologia y Biomedicina (CSIC)">
        <authorList>
            <person name="Gonzalez A."/>
        </authorList>
    </citation>
    <scope>NUCLEOTIDE SEQUENCE</scope>
    <source>
        <strain evidence="1">Berkeley</strain>
    </source>
</reference>
<dbReference type="EMBL" id="Z50855">
    <property type="protein sequence ID" value="CAA90713.1"/>
    <property type="molecule type" value="Genomic_DNA"/>
</dbReference>
<accession>Q26939</accession>
<proteinExistence type="predicted"/>
<sequence>MQLLKIPRGVRAVADKANHHCAAQRNVVQPLKRGMTRTKPGRVSGDAAVGGCVSDRGMTTTPQLAGVMTSVVLKDKSSVGKTATMEAKKATEGLALGILDTARGMRRRRRRRKLYSYRRSVRTPRRCRMTFPKQCRK</sequence>
<protein>
    <submittedName>
        <fullName evidence="1">Hypothetical p138 protein</fullName>
    </submittedName>
</protein>
<organism evidence="1">
    <name type="scientific">Trypanosoma cruzi</name>
    <dbReference type="NCBI Taxonomy" id="5693"/>
    <lineage>
        <taxon>Eukaryota</taxon>
        <taxon>Discoba</taxon>
        <taxon>Euglenozoa</taxon>
        <taxon>Kinetoplastea</taxon>
        <taxon>Metakinetoplastina</taxon>
        <taxon>Trypanosomatida</taxon>
        <taxon>Trypanosomatidae</taxon>
        <taxon>Trypanosoma</taxon>
        <taxon>Schizotrypanum</taxon>
    </lineage>
</organism>